<organism evidence="1 2">
    <name type="scientific">Parnassius mnemosyne</name>
    <name type="common">clouded apollo</name>
    <dbReference type="NCBI Taxonomy" id="213953"/>
    <lineage>
        <taxon>Eukaryota</taxon>
        <taxon>Metazoa</taxon>
        <taxon>Ecdysozoa</taxon>
        <taxon>Arthropoda</taxon>
        <taxon>Hexapoda</taxon>
        <taxon>Insecta</taxon>
        <taxon>Pterygota</taxon>
        <taxon>Neoptera</taxon>
        <taxon>Endopterygota</taxon>
        <taxon>Lepidoptera</taxon>
        <taxon>Glossata</taxon>
        <taxon>Ditrysia</taxon>
        <taxon>Papilionoidea</taxon>
        <taxon>Papilionidae</taxon>
        <taxon>Parnassiinae</taxon>
        <taxon>Parnassini</taxon>
        <taxon>Parnassius</taxon>
        <taxon>Driopa</taxon>
    </lineage>
</organism>
<gene>
    <name evidence="1" type="ORF">PARMNEM_LOCUS17701</name>
</gene>
<keyword evidence="2" id="KW-1185">Reference proteome</keyword>
<sequence>MIKECMPAVEKIAFPDKINIISNNSLSRFTIVRRIDDLFENIATTLRERIAKMEYCSLALDESCDISDTAQLAIFLRGIDTKFNIIEELCSLIPMQGTRTGKDLYNELKTVLKNFNFISKDY</sequence>
<dbReference type="PANTHER" id="PTHR45913">
    <property type="entry name" value="EPM2A-INTERACTING PROTEIN 1"/>
    <property type="match status" value="1"/>
</dbReference>
<dbReference type="EMBL" id="CAVLGL010000104">
    <property type="protein sequence ID" value="CAK1598744.1"/>
    <property type="molecule type" value="Genomic_DNA"/>
</dbReference>
<accession>A0AAV1LX26</accession>
<evidence type="ECO:0008006" key="3">
    <source>
        <dbReference type="Google" id="ProtNLM"/>
    </source>
</evidence>
<dbReference type="AlphaFoldDB" id="A0AAV1LX26"/>
<dbReference type="PANTHER" id="PTHR45913:SF21">
    <property type="entry name" value="DUF4371 DOMAIN-CONTAINING PROTEIN"/>
    <property type="match status" value="1"/>
</dbReference>
<evidence type="ECO:0000313" key="2">
    <source>
        <dbReference type="Proteomes" id="UP001314205"/>
    </source>
</evidence>
<evidence type="ECO:0000313" key="1">
    <source>
        <dbReference type="EMBL" id="CAK1598744.1"/>
    </source>
</evidence>
<name>A0AAV1LX26_9NEOP</name>
<reference evidence="1 2" key="1">
    <citation type="submission" date="2023-11" db="EMBL/GenBank/DDBJ databases">
        <authorList>
            <person name="Hedman E."/>
            <person name="Englund M."/>
            <person name="Stromberg M."/>
            <person name="Nyberg Akerstrom W."/>
            <person name="Nylinder S."/>
            <person name="Jareborg N."/>
            <person name="Kallberg Y."/>
            <person name="Kronander E."/>
        </authorList>
    </citation>
    <scope>NUCLEOTIDE SEQUENCE [LARGE SCALE GENOMIC DNA]</scope>
</reference>
<protein>
    <recommendedName>
        <fullName evidence="3">General transcription factor II-I repeat domain-containing protein 2</fullName>
    </recommendedName>
</protein>
<dbReference type="Proteomes" id="UP001314205">
    <property type="component" value="Unassembled WGS sequence"/>
</dbReference>
<comment type="caution">
    <text evidence="1">The sequence shown here is derived from an EMBL/GenBank/DDBJ whole genome shotgun (WGS) entry which is preliminary data.</text>
</comment>
<proteinExistence type="predicted"/>